<evidence type="ECO:0000256" key="3">
    <source>
        <dbReference type="ARBA" id="ARBA00012572"/>
    </source>
</evidence>
<dbReference type="AlphaFoldDB" id="U2UZY8"/>
<keyword evidence="12" id="KW-1185">Reference proteome</keyword>
<dbReference type="InterPro" id="IPR044643">
    <property type="entry name" value="TrpF_fam"/>
</dbReference>
<evidence type="ECO:0000256" key="8">
    <source>
        <dbReference type="ARBA" id="ARBA00023235"/>
    </source>
</evidence>
<evidence type="ECO:0000256" key="1">
    <source>
        <dbReference type="ARBA" id="ARBA00001164"/>
    </source>
</evidence>
<evidence type="ECO:0000256" key="4">
    <source>
        <dbReference type="ARBA" id="ARBA00022272"/>
    </source>
</evidence>
<name>U2UZY8_9ACTN</name>
<dbReference type="Gene3D" id="3.20.20.70">
    <property type="entry name" value="Aldolase class I"/>
    <property type="match status" value="1"/>
</dbReference>
<dbReference type="InterPro" id="IPR013785">
    <property type="entry name" value="Aldolase_TIM"/>
</dbReference>
<dbReference type="EC" id="5.3.1.24" evidence="3 9"/>
<keyword evidence="7 9" id="KW-0057">Aromatic amino acid biosynthesis</keyword>
<reference evidence="11 12" key="1">
    <citation type="submission" date="2013-08" db="EMBL/GenBank/DDBJ databases">
        <authorList>
            <person name="Durkin A.S."/>
            <person name="Haft D.R."/>
            <person name="McCorrison J."/>
            <person name="Torralba M."/>
            <person name="Gillis M."/>
            <person name="Haft D.H."/>
            <person name="Methe B."/>
            <person name="Sutton G."/>
            <person name="Nelson K.E."/>
        </authorList>
    </citation>
    <scope>NUCLEOTIDE SEQUENCE [LARGE SCALE GENOMIC DNA]</scope>
    <source>
        <strain evidence="11 12">F0195</strain>
    </source>
</reference>
<dbReference type="GO" id="GO:0000162">
    <property type="term" value="P:L-tryptophan biosynthetic process"/>
    <property type="evidence" value="ECO:0007669"/>
    <property type="project" value="UniProtKB-UniRule"/>
</dbReference>
<dbReference type="UniPathway" id="UPA00035">
    <property type="reaction ID" value="UER00042"/>
</dbReference>
<dbReference type="InterPro" id="IPR001240">
    <property type="entry name" value="PRAI_dom"/>
</dbReference>
<proteinExistence type="inferred from homology"/>
<gene>
    <name evidence="11" type="primary">trpF_1</name>
    <name evidence="9" type="synonym">trpF</name>
    <name evidence="11" type="ORF">HMPREF1316_0343</name>
</gene>
<dbReference type="PANTHER" id="PTHR42894:SF1">
    <property type="entry name" value="N-(5'-PHOSPHORIBOSYL)ANTHRANILATE ISOMERASE"/>
    <property type="match status" value="1"/>
</dbReference>
<dbReference type="PATRIC" id="fig|1125712.3.peg.970"/>
<evidence type="ECO:0000256" key="5">
    <source>
        <dbReference type="ARBA" id="ARBA00022605"/>
    </source>
</evidence>
<dbReference type="PANTHER" id="PTHR42894">
    <property type="entry name" value="N-(5'-PHOSPHORIBOSYL)ANTHRANILATE ISOMERASE"/>
    <property type="match status" value="1"/>
</dbReference>
<keyword evidence="6 9" id="KW-0822">Tryptophan biosynthesis</keyword>
<comment type="pathway">
    <text evidence="2 9">Amino-acid biosynthesis; L-tryptophan biosynthesis; L-tryptophan from chorismate: step 3/5.</text>
</comment>
<dbReference type="CDD" id="cd00405">
    <property type="entry name" value="PRAI"/>
    <property type="match status" value="1"/>
</dbReference>
<protein>
    <recommendedName>
        <fullName evidence="4 9">N-(5'-phosphoribosyl)anthranilate isomerase</fullName>
        <shortName evidence="9">PRAI</shortName>
        <ecNumber evidence="3 9">5.3.1.24</ecNumber>
    </recommendedName>
</protein>
<sequence>MRDVSAARDRAHELLATVRDGTPGATHVKLCGMSREADITAVNEAAPDLCGFVVDFPRSHRSVSPERLRELVAGLEAAICAVGVFVDEEPERVAALTQGGIEVVQLHGGEDERYLARLRTLTDAPIIQAFRVRTKRDVERANASGADLVLLDNGWGTGERFDWALAGGIRRPFMLAGGLTPENVGEAVRTFSPWGVDMSSGIETNRHKDPQKIKAAVAAVRSAR</sequence>
<organism evidence="11 12">
    <name type="scientific">Olsenella profusa F0195</name>
    <dbReference type="NCBI Taxonomy" id="1125712"/>
    <lineage>
        <taxon>Bacteria</taxon>
        <taxon>Bacillati</taxon>
        <taxon>Actinomycetota</taxon>
        <taxon>Coriobacteriia</taxon>
        <taxon>Coriobacteriales</taxon>
        <taxon>Atopobiaceae</taxon>
        <taxon>Olsenella</taxon>
    </lineage>
</organism>
<dbReference type="Proteomes" id="UP000016638">
    <property type="component" value="Unassembled WGS sequence"/>
</dbReference>
<evidence type="ECO:0000256" key="6">
    <source>
        <dbReference type="ARBA" id="ARBA00022822"/>
    </source>
</evidence>
<evidence type="ECO:0000313" key="12">
    <source>
        <dbReference type="Proteomes" id="UP000016638"/>
    </source>
</evidence>
<dbReference type="eggNOG" id="COG0135">
    <property type="taxonomic scope" value="Bacteria"/>
</dbReference>
<dbReference type="EMBL" id="AWEZ01000043">
    <property type="protein sequence ID" value="ERL08672.1"/>
    <property type="molecule type" value="Genomic_DNA"/>
</dbReference>
<evidence type="ECO:0000256" key="2">
    <source>
        <dbReference type="ARBA" id="ARBA00004664"/>
    </source>
</evidence>
<dbReference type="HAMAP" id="MF_00135">
    <property type="entry name" value="PRAI"/>
    <property type="match status" value="1"/>
</dbReference>
<evidence type="ECO:0000256" key="7">
    <source>
        <dbReference type="ARBA" id="ARBA00023141"/>
    </source>
</evidence>
<dbReference type="STRING" id="1125712.HMPREF1316_0343"/>
<accession>U2UZY8</accession>
<keyword evidence="5 9" id="KW-0028">Amino-acid biosynthesis</keyword>
<dbReference type="InterPro" id="IPR011060">
    <property type="entry name" value="RibuloseP-bd_barrel"/>
</dbReference>
<comment type="caution">
    <text evidence="11">The sequence shown here is derived from an EMBL/GenBank/DDBJ whole genome shotgun (WGS) entry which is preliminary data.</text>
</comment>
<evidence type="ECO:0000259" key="10">
    <source>
        <dbReference type="Pfam" id="PF00697"/>
    </source>
</evidence>
<dbReference type="GO" id="GO:0004640">
    <property type="term" value="F:phosphoribosylanthranilate isomerase activity"/>
    <property type="evidence" value="ECO:0007669"/>
    <property type="project" value="UniProtKB-UniRule"/>
</dbReference>
<comment type="catalytic activity">
    <reaction evidence="1 9">
        <text>N-(5-phospho-beta-D-ribosyl)anthranilate = 1-(2-carboxyphenylamino)-1-deoxy-D-ribulose 5-phosphate</text>
        <dbReference type="Rhea" id="RHEA:21540"/>
        <dbReference type="ChEBI" id="CHEBI:18277"/>
        <dbReference type="ChEBI" id="CHEBI:58613"/>
        <dbReference type="EC" id="5.3.1.24"/>
    </reaction>
</comment>
<evidence type="ECO:0000313" key="11">
    <source>
        <dbReference type="EMBL" id="ERL08672.1"/>
    </source>
</evidence>
<dbReference type="Pfam" id="PF00697">
    <property type="entry name" value="PRAI"/>
    <property type="match status" value="1"/>
</dbReference>
<dbReference type="OrthoDB" id="3243379at2"/>
<comment type="similarity">
    <text evidence="9">Belongs to the TrpF family.</text>
</comment>
<evidence type="ECO:0000256" key="9">
    <source>
        <dbReference type="HAMAP-Rule" id="MF_00135"/>
    </source>
</evidence>
<feature type="domain" description="N-(5'phosphoribosyl) anthranilate isomerase (PRAI)" evidence="10">
    <location>
        <begin position="29"/>
        <end position="217"/>
    </location>
</feature>
<dbReference type="SUPFAM" id="SSF51366">
    <property type="entry name" value="Ribulose-phoshate binding barrel"/>
    <property type="match status" value="1"/>
</dbReference>
<keyword evidence="8 9" id="KW-0413">Isomerase</keyword>
<dbReference type="RefSeq" id="WP_021725812.1">
    <property type="nucleotide sequence ID" value="NZ_AWEZ01000043.1"/>
</dbReference>